<comment type="caution">
    <text evidence="2">The sequence shown here is derived from an EMBL/GenBank/DDBJ whole genome shotgun (WGS) entry which is preliminary data.</text>
</comment>
<reference evidence="3" key="1">
    <citation type="submission" date="2017-08" db="EMBL/GenBank/DDBJ databases">
        <authorList>
            <person name="Grouzdev D.S."/>
            <person name="Gaisin V.A."/>
            <person name="Rysina M.S."/>
            <person name="Gorlenko V.M."/>
        </authorList>
    </citation>
    <scope>NUCLEOTIDE SEQUENCE [LARGE SCALE GENOMIC DNA]</scope>
    <source>
        <strain evidence="3">Kir15-3F</strain>
    </source>
</reference>
<keyword evidence="3" id="KW-1185">Reference proteome</keyword>
<accession>A0A2A6REC7</accession>
<dbReference type="Proteomes" id="UP000220527">
    <property type="component" value="Unassembled WGS sequence"/>
</dbReference>
<evidence type="ECO:0000256" key="1">
    <source>
        <dbReference type="SAM" id="Phobius"/>
    </source>
</evidence>
<protein>
    <recommendedName>
        <fullName evidence="4">DUF4012 domain-containing protein</fullName>
    </recommendedName>
</protein>
<evidence type="ECO:0008006" key="4">
    <source>
        <dbReference type="Google" id="ProtNLM"/>
    </source>
</evidence>
<proteinExistence type="predicted"/>
<keyword evidence="1" id="KW-0472">Membrane</keyword>
<keyword evidence="1" id="KW-1133">Transmembrane helix</keyword>
<feature type="transmembrane region" description="Helical" evidence="1">
    <location>
        <begin position="60"/>
        <end position="80"/>
    </location>
</feature>
<gene>
    <name evidence="2" type="ORF">CJ255_19950</name>
</gene>
<keyword evidence="1" id="KW-0812">Transmembrane</keyword>
<dbReference type="OrthoDB" id="156325at2"/>
<dbReference type="Pfam" id="PF13196">
    <property type="entry name" value="DUF4012"/>
    <property type="match status" value="1"/>
</dbReference>
<sequence>MSFREVCSAFLMPQTYFLSSRFCILPVALFWCEHMQPSLSQVQPNPVPSPARVWYGRRGLWRGVGLLALLLLLGLGWWAWAITRNAQAFLADVQMLEGLVREPQALLVDGATHLATAQADLEALRQSLGPLPQVAQGFAWVPGYGHDLAAVAPLLDASDQSLAAAAALLQALEPLMAHADNPAQLDAAMLLDRAAELRSARPAMAAALQQAQAAEAAWAAVPLDDLAPPWQARARRAHELTLLTKALAAFAVASSDLEQVVAPLQPYATALSAGVQEADLLLPLLLDDPAGLLAALEQSTAHLETARTSAHDAEQAWAQVPPARLRGQLAPMAQLPALYLASFTTLEATTASAQALVPILLDQRAGQPLGPLVKRRLSAQQAPILAAQAQLVQAELAWAALDPAGLPEPLAPYLAHLPAGLRSGAEALELLAMLPALLGADGQRDYLLLAQSGDELRATGGFITSAGILSLLDGHVLDLDLEDSGPILPPPGVALPYAPEPLGRYMRIYRWVFRDANWSPDFPTSARVASQLYALSDRPLVPDVVALDFGAFKQILETIGPVTVAGEAEPVSAATVRAYIERQHDLFGSNNEVSVGPLTRAILERIATGDLELAPLIATMRRLATERHLLIAASDPAEAALFARLGWDGAVRPQGSDFLMVVDDNLGYTKSNYSLQQELHYAIDLRNLNAPVATLSITYTHTAPAEELCPARGERRGMPYAEMKVMCYRGYLRVLAPPAATLLHAEHGPTPGSLTWTGLPDAGEVVSGLGHANLREFATYFALNQGEVRSLSLRYSLPATVVTSSEDGYHYHLHVQKQAGREELPLWLALHLPPGMRLLNPPASLKPNGTGGYHGAFSLNRDLMLDVTFR</sequence>
<evidence type="ECO:0000313" key="2">
    <source>
        <dbReference type="EMBL" id="PDW00959.1"/>
    </source>
</evidence>
<organism evidence="2 3">
    <name type="scientific">Candidatus Viridilinea mediisalina</name>
    <dbReference type="NCBI Taxonomy" id="2024553"/>
    <lineage>
        <taxon>Bacteria</taxon>
        <taxon>Bacillati</taxon>
        <taxon>Chloroflexota</taxon>
        <taxon>Chloroflexia</taxon>
        <taxon>Chloroflexales</taxon>
        <taxon>Chloroflexineae</taxon>
        <taxon>Oscillochloridaceae</taxon>
        <taxon>Candidatus Viridilinea</taxon>
    </lineage>
</organism>
<dbReference type="EMBL" id="NQWI01000160">
    <property type="protein sequence ID" value="PDW00959.1"/>
    <property type="molecule type" value="Genomic_DNA"/>
</dbReference>
<evidence type="ECO:0000313" key="3">
    <source>
        <dbReference type="Proteomes" id="UP000220527"/>
    </source>
</evidence>
<dbReference type="InterPro" id="IPR025101">
    <property type="entry name" value="DUF4012"/>
</dbReference>
<name>A0A2A6REC7_9CHLR</name>
<dbReference type="AlphaFoldDB" id="A0A2A6REC7"/>